<sequence length="67" mass="7247">MQAPMAIPAVSQPPTTASMALIATQSEPQLSITQPWPMVPMDIQQLQQLSTSTANLNRHGQPIRKPA</sequence>
<dbReference type="Proteomes" id="UP000887565">
    <property type="component" value="Unplaced"/>
</dbReference>
<proteinExistence type="predicted"/>
<dbReference type="WBParaSite" id="nRc.2.0.1.t45973-RA">
    <property type="protein sequence ID" value="nRc.2.0.1.t45973-RA"/>
    <property type="gene ID" value="nRc.2.0.1.g45973"/>
</dbReference>
<reference evidence="2" key="1">
    <citation type="submission" date="2022-11" db="UniProtKB">
        <authorList>
            <consortium name="WormBaseParasite"/>
        </authorList>
    </citation>
    <scope>IDENTIFICATION</scope>
</reference>
<name>A0A915L626_ROMCU</name>
<protein>
    <submittedName>
        <fullName evidence="2">Uncharacterized protein</fullName>
    </submittedName>
</protein>
<evidence type="ECO:0000313" key="2">
    <source>
        <dbReference type="WBParaSite" id="nRc.2.0.1.t45973-RA"/>
    </source>
</evidence>
<organism evidence="1 2">
    <name type="scientific">Romanomermis culicivorax</name>
    <name type="common">Nematode worm</name>
    <dbReference type="NCBI Taxonomy" id="13658"/>
    <lineage>
        <taxon>Eukaryota</taxon>
        <taxon>Metazoa</taxon>
        <taxon>Ecdysozoa</taxon>
        <taxon>Nematoda</taxon>
        <taxon>Enoplea</taxon>
        <taxon>Dorylaimia</taxon>
        <taxon>Mermithida</taxon>
        <taxon>Mermithoidea</taxon>
        <taxon>Mermithidae</taxon>
        <taxon>Romanomermis</taxon>
    </lineage>
</organism>
<dbReference type="AlphaFoldDB" id="A0A915L626"/>
<evidence type="ECO:0000313" key="1">
    <source>
        <dbReference type="Proteomes" id="UP000887565"/>
    </source>
</evidence>
<accession>A0A915L626</accession>
<keyword evidence="1" id="KW-1185">Reference proteome</keyword>